<dbReference type="CDD" id="cd08977">
    <property type="entry name" value="SusD"/>
    <property type="match status" value="1"/>
</dbReference>
<name>A0ABW4I9K1_9SPHI</name>
<dbReference type="EMBL" id="JBHUDG010000003">
    <property type="protein sequence ID" value="MFD1628697.1"/>
    <property type="molecule type" value="Genomic_DNA"/>
</dbReference>
<keyword evidence="3" id="KW-0732">Signal</keyword>
<dbReference type="SUPFAM" id="SSF48452">
    <property type="entry name" value="TPR-like"/>
    <property type="match status" value="1"/>
</dbReference>
<dbReference type="Gene3D" id="1.10.3780.10">
    <property type="entry name" value="SusD-like"/>
    <property type="match status" value="1"/>
</dbReference>
<proteinExistence type="inferred from homology"/>
<evidence type="ECO:0000256" key="4">
    <source>
        <dbReference type="ARBA" id="ARBA00023136"/>
    </source>
</evidence>
<evidence type="ECO:0000256" key="1">
    <source>
        <dbReference type="ARBA" id="ARBA00004442"/>
    </source>
</evidence>
<evidence type="ECO:0000313" key="8">
    <source>
        <dbReference type="Proteomes" id="UP001597118"/>
    </source>
</evidence>
<evidence type="ECO:0000256" key="5">
    <source>
        <dbReference type="ARBA" id="ARBA00023237"/>
    </source>
</evidence>
<keyword evidence="5" id="KW-0998">Cell outer membrane</keyword>
<evidence type="ECO:0000256" key="2">
    <source>
        <dbReference type="ARBA" id="ARBA00006275"/>
    </source>
</evidence>
<comment type="caution">
    <text evidence="7">The sequence shown here is derived from an EMBL/GenBank/DDBJ whole genome shotgun (WGS) entry which is preliminary data.</text>
</comment>
<evidence type="ECO:0000313" key="7">
    <source>
        <dbReference type="EMBL" id="MFD1628697.1"/>
    </source>
</evidence>
<dbReference type="Pfam" id="PF07980">
    <property type="entry name" value="SusD_RagB"/>
    <property type="match status" value="1"/>
</dbReference>
<organism evidence="7 8">
    <name type="scientific">Pseudopedobacter beijingensis</name>
    <dbReference type="NCBI Taxonomy" id="1207056"/>
    <lineage>
        <taxon>Bacteria</taxon>
        <taxon>Pseudomonadati</taxon>
        <taxon>Bacteroidota</taxon>
        <taxon>Sphingobacteriia</taxon>
        <taxon>Sphingobacteriales</taxon>
        <taxon>Sphingobacteriaceae</taxon>
        <taxon>Pseudopedobacter</taxon>
    </lineage>
</organism>
<dbReference type="RefSeq" id="WP_379661083.1">
    <property type="nucleotide sequence ID" value="NZ_JBHUDG010000003.1"/>
</dbReference>
<evidence type="ECO:0000259" key="6">
    <source>
        <dbReference type="Pfam" id="PF07980"/>
    </source>
</evidence>
<comment type="similarity">
    <text evidence="2">Belongs to the SusD family.</text>
</comment>
<dbReference type="Gene3D" id="1.25.40.10">
    <property type="entry name" value="Tetratricopeptide repeat domain"/>
    <property type="match status" value="1"/>
</dbReference>
<dbReference type="InterPro" id="IPR012944">
    <property type="entry name" value="SusD_RagB_dom"/>
</dbReference>
<accession>A0ABW4I9K1</accession>
<keyword evidence="4" id="KW-0472">Membrane</keyword>
<reference evidence="8" key="1">
    <citation type="journal article" date="2019" name="Int. J. Syst. Evol. Microbiol.">
        <title>The Global Catalogue of Microorganisms (GCM) 10K type strain sequencing project: providing services to taxonomists for standard genome sequencing and annotation.</title>
        <authorList>
            <consortium name="The Broad Institute Genomics Platform"/>
            <consortium name="The Broad Institute Genome Sequencing Center for Infectious Disease"/>
            <person name="Wu L."/>
            <person name="Ma J."/>
        </authorList>
    </citation>
    <scope>NUCLEOTIDE SEQUENCE [LARGE SCALE GENOMIC DNA]</scope>
    <source>
        <strain evidence="8">CCUG 53762</strain>
    </source>
</reference>
<keyword evidence="8" id="KW-1185">Reference proteome</keyword>
<protein>
    <submittedName>
        <fullName evidence="7">RagB/SusD family nutrient uptake outer membrane protein</fullName>
    </submittedName>
</protein>
<gene>
    <name evidence="7" type="ORF">ACFSAH_02350</name>
</gene>
<dbReference type="PROSITE" id="PS51257">
    <property type="entry name" value="PROKAR_LIPOPROTEIN"/>
    <property type="match status" value="1"/>
</dbReference>
<evidence type="ECO:0000256" key="3">
    <source>
        <dbReference type="ARBA" id="ARBA00022729"/>
    </source>
</evidence>
<feature type="domain" description="RagB/SusD" evidence="6">
    <location>
        <begin position="371"/>
        <end position="525"/>
    </location>
</feature>
<dbReference type="Gene3D" id="1.25.40.390">
    <property type="match status" value="1"/>
</dbReference>
<comment type="subcellular location">
    <subcellularLocation>
        <location evidence="1">Cell outer membrane</location>
    </subcellularLocation>
</comment>
<dbReference type="InterPro" id="IPR011990">
    <property type="entry name" value="TPR-like_helical_dom_sf"/>
</dbReference>
<dbReference type="Proteomes" id="UP001597118">
    <property type="component" value="Unassembled WGS sequence"/>
</dbReference>
<sequence>MKRLIKILSIGLVMLGLTSCNKDLLNLKPTNDITADEVYKDLDGYKRAFVKIYASFALTGGGGAGSGDLGGIDAGQSDFLRLYWNIQQLTSDETLCAWNDPGIPDMNFGMPASDNVMIKGLYARSIYQITLANEFLRESTEAKLNSRNIPAADREKIAQFRTEARFLRAYQYWILIDLFGNPIFVTEDNVISKNAPKQIFRADLFAYIESELLEIQNELADPKTNEYGRADKAVAWTLLAKLYLNAEVYLGKGKGKYTEAVTYAKKVIDAGYQLAPIYKNLFLIDNNVTSKSEIIFTINYDGEKSQNFGGTTFIINSLINADMNPGSYGVPSGGWGGNRAVSLLPTLFNTADKRAMFYGDKADNEEYSLFTDGLAITKFKNMSSTGTAGASHDGTFSSLDFPLMRLADVYLMYAEAILRGGTGVPQGDALIYFNKVRERAYGNTSGNLTTVSLDDILDERSRELYFEGYRRTDLIRFEKFTGSNYLWPWKGGLKEGKAIESFRTLLPIPSSEIIANPNITPNPGY</sequence>